<keyword evidence="3" id="KW-0677">Repeat</keyword>
<dbReference type="EMBL" id="LT598462">
    <property type="protein sequence ID" value="SCU77873.1"/>
    <property type="molecule type" value="Genomic_DNA"/>
</dbReference>
<keyword evidence="4" id="KW-0472">Membrane</keyword>
<dbReference type="Pfam" id="PF12755">
    <property type="entry name" value="Vac14_Fab1_bd"/>
    <property type="match status" value="1"/>
</dbReference>
<gene>
    <name evidence="8" type="ORF">LAMI_0A02630G</name>
</gene>
<dbReference type="Pfam" id="PF11916">
    <property type="entry name" value="Vac14_Fig4_bd"/>
    <property type="match status" value="1"/>
</dbReference>
<dbReference type="InterPro" id="IPR026825">
    <property type="entry name" value="Vac14"/>
</dbReference>
<dbReference type="GO" id="GO:0070772">
    <property type="term" value="C:PAS complex"/>
    <property type="evidence" value="ECO:0007669"/>
    <property type="project" value="InterPro"/>
</dbReference>
<dbReference type="OrthoDB" id="5574975at2759"/>
<dbReference type="PANTHER" id="PTHR16023:SF0">
    <property type="entry name" value="PROTEIN VAC14 HOMOLOG"/>
    <property type="match status" value="1"/>
</dbReference>
<evidence type="ECO:0000313" key="8">
    <source>
        <dbReference type="EMBL" id="SCU77873.1"/>
    </source>
</evidence>
<protein>
    <submittedName>
        <fullName evidence="8">LAMI_0A02630g1_1</fullName>
    </submittedName>
</protein>
<dbReference type="InterPro" id="IPR016024">
    <property type="entry name" value="ARM-type_fold"/>
</dbReference>
<dbReference type="PANTHER" id="PTHR16023">
    <property type="entry name" value="TAX1 BINDING PROTEIN-RELATED"/>
    <property type="match status" value="1"/>
</dbReference>
<dbReference type="AlphaFoldDB" id="A0A1G4IMK9"/>
<feature type="compositionally biased region" description="Polar residues" evidence="6">
    <location>
        <begin position="860"/>
        <end position="878"/>
    </location>
</feature>
<dbReference type="Gene3D" id="1.25.10.10">
    <property type="entry name" value="Leucine-rich Repeat Variant"/>
    <property type="match status" value="3"/>
</dbReference>
<dbReference type="Proteomes" id="UP000191024">
    <property type="component" value="Chromosome A"/>
</dbReference>
<proteinExistence type="inferred from homology"/>
<evidence type="ECO:0000256" key="2">
    <source>
        <dbReference type="ARBA" id="ARBA00010225"/>
    </source>
</evidence>
<dbReference type="STRING" id="1230905.A0A1G4IMK9"/>
<evidence type="ECO:0000256" key="3">
    <source>
        <dbReference type="ARBA" id="ARBA00022737"/>
    </source>
</evidence>
<evidence type="ECO:0000259" key="7">
    <source>
        <dbReference type="Pfam" id="PF11916"/>
    </source>
</evidence>
<feature type="repeat" description="HEAT" evidence="5">
    <location>
        <begin position="87"/>
        <end position="122"/>
    </location>
</feature>
<comment type="similarity">
    <text evidence="2">Belongs to the VAC14 family.</text>
</comment>
<evidence type="ECO:0000313" key="9">
    <source>
        <dbReference type="Proteomes" id="UP000191024"/>
    </source>
</evidence>
<dbReference type="InterPro" id="IPR011989">
    <property type="entry name" value="ARM-like"/>
</dbReference>
<sequence>MDKSLIKGLSDKLYEKRKATALELEKLVKQCLAEGDFARIDNIIDELCRDYAYALHQPMARIAGLMGLAAAAIALGSTEVAKYLNLILPPVLACFGDQNDQVRFYACESLYNIAKIAKGEVLIYFNEIFDVLCKISADTETSVRGAAELLDRLIKDIVAERASTYVSVVNNDPDELLPATKVDPISGDVHQELEPQDPKLAFSLPKFIPLLTERVYAINPDTRMFLVSWLQVLENIPDLELISYLPFFLGGLFTFLGDSHKDVRVVTHSLLDFLLHEVQRISEVKAIAQKREEEKCKKSQTSEDIPVKKIDGTLISERKKTLLNAFEQLSTADQAAVAKSQDLSKDSKDIDVLPTDASLQMQASVSNDKKDVGSRNGELYFVGQDVHLNFPKIIDILLNTLSSSDSEIQLVVLTWVDTILVIAPDAFLSPLSRLLALLLKILNDTDPRVKKQAQAVNQKLIQLTESYEFDATTEDINYGPIVNTLTLHFLDSDVVAKLACLEWLILIYHKAPKELLEHTDTTFLTLLKSLSDKDGQLISKALDLLSDLCSNSNELYFKKFMEELLMLFKTNSELLKNRSNNILRQLCLKLSPERVYRDLSLILEEEENATFVRMIIQILSTTLITSPELIQLRKKLCLRSDWSLFAVLFRTWCPNPVSVMALCLLSEKYELAYSVLQTFVDFGLSINDLLQIDILVQFLESPVFTRLRLQLLEQERFPYLYKCLYGILMVLPQSKAFKILNTRLNSVSALASQKVKGGAFYKLGSQSSSSTESSESISSNAKQKSENQSLLEHFKNVCNAELNNVKPFDSYDAQLPLLNGVVAPDSARSDQSTPVQDNDDETPDVNEDSADMSSVIYHGDSNTNSKRQVSNKLGLSGI</sequence>
<feature type="compositionally biased region" description="Acidic residues" evidence="6">
    <location>
        <begin position="837"/>
        <end position="850"/>
    </location>
</feature>
<evidence type="ECO:0000256" key="5">
    <source>
        <dbReference type="PROSITE-ProRule" id="PRU00103"/>
    </source>
</evidence>
<dbReference type="FunFam" id="1.25.10.10:FF:000739">
    <property type="entry name" value="VAC14p Enzyme regulator"/>
    <property type="match status" value="1"/>
</dbReference>
<dbReference type="GO" id="GO:0010008">
    <property type="term" value="C:endosome membrane"/>
    <property type="evidence" value="ECO:0007669"/>
    <property type="project" value="TreeGrafter"/>
</dbReference>
<feature type="region of interest" description="Disordered" evidence="6">
    <location>
        <begin position="824"/>
        <end position="878"/>
    </location>
</feature>
<dbReference type="InterPro" id="IPR021133">
    <property type="entry name" value="HEAT_type_2"/>
</dbReference>
<comment type="subcellular location">
    <subcellularLocation>
        <location evidence="1">Endomembrane system</location>
    </subcellularLocation>
</comment>
<reference evidence="8 9" key="1">
    <citation type="submission" date="2016-03" db="EMBL/GenBank/DDBJ databases">
        <authorList>
            <person name="Devillers H."/>
        </authorList>
    </citation>
    <scope>NUCLEOTIDE SEQUENCE [LARGE SCALE GENOMIC DNA]</scope>
    <source>
        <strain evidence="8">CBS 11717</strain>
    </source>
</reference>
<dbReference type="GO" id="GO:0000329">
    <property type="term" value="C:fungal-type vacuole membrane"/>
    <property type="evidence" value="ECO:0007669"/>
    <property type="project" value="TreeGrafter"/>
</dbReference>
<dbReference type="InterPro" id="IPR021841">
    <property type="entry name" value="VAC14_Fig4p-bd"/>
</dbReference>
<dbReference type="SUPFAM" id="SSF48371">
    <property type="entry name" value="ARM repeat"/>
    <property type="match status" value="1"/>
</dbReference>
<evidence type="ECO:0000256" key="1">
    <source>
        <dbReference type="ARBA" id="ARBA00004308"/>
    </source>
</evidence>
<accession>A0A1G4IMK9</accession>
<evidence type="ECO:0000256" key="4">
    <source>
        <dbReference type="ARBA" id="ARBA00023136"/>
    </source>
</evidence>
<dbReference type="PROSITE" id="PS50077">
    <property type="entry name" value="HEAT_REPEAT"/>
    <property type="match status" value="1"/>
</dbReference>
<evidence type="ECO:0000256" key="6">
    <source>
        <dbReference type="SAM" id="MobiDB-lite"/>
    </source>
</evidence>
<feature type="domain" description="Vacuolar protein 14 C-terminal Fig4-binding" evidence="7">
    <location>
        <begin position="573"/>
        <end position="747"/>
    </location>
</feature>
<name>A0A1G4IMK9_9SACH</name>
<keyword evidence="9" id="KW-1185">Reference proteome</keyword>
<organism evidence="8 9">
    <name type="scientific">Lachancea mirantina</name>
    <dbReference type="NCBI Taxonomy" id="1230905"/>
    <lineage>
        <taxon>Eukaryota</taxon>
        <taxon>Fungi</taxon>
        <taxon>Dikarya</taxon>
        <taxon>Ascomycota</taxon>
        <taxon>Saccharomycotina</taxon>
        <taxon>Saccharomycetes</taxon>
        <taxon>Saccharomycetales</taxon>
        <taxon>Saccharomycetaceae</taxon>
        <taxon>Lachancea</taxon>
    </lineage>
</organism>
<dbReference type="GO" id="GO:0006661">
    <property type="term" value="P:phosphatidylinositol biosynthetic process"/>
    <property type="evidence" value="ECO:0007669"/>
    <property type="project" value="InterPro"/>
</dbReference>